<feature type="domain" description="HTH marR-type" evidence="4">
    <location>
        <begin position="12"/>
        <end position="148"/>
    </location>
</feature>
<protein>
    <submittedName>
        <fullName evidence="5">MarR family winged helix-turn-helix transcriptional regulator</fullName>
    </submittedName>
</protein>
<dbReference type="PANTHER" id="PTHR33164">
    <property type="entry name" value="TRANSCRIPTIONAL REGULATOR, MARR FAMILY"/>
    <property type="match status" value="1"/>
</dbReference>
<gene>
    <name evidence="5" type="ORF">QPX42_01610</name>
</gene>
<accession>A0AAP4BNJ5</accession>
<dbReference type="SUPFAM" id="SSF46785">
    <property type="entry name" value="Winged helix' DNA-binding domain"/>
    <property type="match status" value="1"/>
</dbReference>
<organism evidence="5 6">
    <name type="scientific">Corynebacterium pseudodiphtheriticum</name>
    <dbReference type="NCBI Taxonomy" id="37637"/>
    <lineage>
        <taxon>Bacteria</taxon>
        <taxon>Bacillati</taxon>
        <taxon>Actinomycetota</taxon>
        <taxon>Actinomycetes</taxon>
        <taxon>Mycobacteriales</taxon>
        <taxon>Corynebacteriaceae</taxon>
        <taxon>Corynebacterium</taxon>
    </lineage>
</organism>
<keyword evidence="3" id="KW-0804">Transcription</keyword>
<reference evidence="5" key="1">
    <citation type="submission" date="2023-05" db="EMBL/GenBank/DDBJ databases">
        <title>Metabolic capabilities are highly conserved among human nasal-associated Corynebacterium species in pangenomic analyses.</title>
        <authorList>
            <person name="Tran T.H."/>
            <person name="Roberts A.Q."/>
            <person name="Escapa I.F."/>
            <person name="Gao W."/>
            <person name="Conlan S."/>
            <person name="Kong H."/>
            <person name="Segre J.A."/>
            <person name="Kelly M.S."/>
            <person name="Lemon K.P."/>
        </authorList>
    </citation>
    <scope>NUCLEOTIDE SEQUENCE</scope>
    <source>
        <strain evidence="5">KPL2773</strain>
    </source>
</reference>
<dbReference type="Gene3D" id="1.10.10.10">
    <property type="entry name" value="Winged helix-like DNA-binding domain superfamily/Winged helix DNA-binding domain"/>
    <property type="match status" value="1"/>
</dbReference>
<keyword evidence="1" id="KW-0805">Transcription regulation</keyword>
<evidence type="ECO:0000259" key="4">
    <source>
        <dbReference type="PROSITE" id="PS50995"/>
    </source>
</evidence>
<dbReference type="InterPro" id="IPR036388">
    <property type="entry name" value="WH-like_DNA-bd_sf"/>
</dbReference>
<evidence type="ECO:0000313" key="5">
    <source>
        <dbReference type="EMBL" id="MDK4306256.1"/>
    </source>
</evidence>
<sequence length="173" mass="19518">MAEPVRWLDDHEQDLWRSILQANRKINRVLDETLLNASGLSTAEYGVLVVLSEAPNHCLRLCALCDELVWDRSRTSHQITRMEKRGLLRKERFSGDGRGVSVVLTDDGMQRLQKAVPDHVESVRRLIFDHLDEDDKPSIQRFMNAVLAVDNIPGYEAADGCPPSASSAPRQDN</sequence>
<dbReference type="InterPro" id="IPR055166">
    <property type="entry name" value="Transc_reg_Sar_Rot_HTH"/>
</dbReference>
<dbReference type="PANTHER" id="PTHR33164:SF99">
    <property type="entry name" value="MARR FAMILY REGULATORY PROTEIN"/>
    <property type="match status" value="1"/>
</dbReference>
<dbReference type="GO" id="GO:0003700">
    <property type="term" value="F:DNA-binding transcription factor activity"/>
    <property type="evidence" value="ECO:0007669"/>
    <property type="project" value="InterPro"/>
</dbReference>
<dbReference type="InterPro" id="IPR000835">
    <property type="entry name" value="HTH_MarR-typ"/>
</dbReference>
<evidence type="ECO:0000256" key="2">
    <source>
        <dbReference type="ARBA" id="ARBA00023125"/>
    </source>
</evidence>
<dbReference type="EMBL" id="JASNVH010000002">
    <property type="protein sequence ID" value="MDK4306256.1"/>
    <property type="molecule type" value="Genomic_DNA"/>
</dbReference>
<dbReference type="InterPro" id="IPR039422">
    <property type="entry name" value="MarR/SlyA-like"/>
</dbReference>
<dbReference type="InterPro" id="IPR036390">
    <property type="entry name" value="WH_DNA-bd_sf"/>
</dbReference>
<evidence type="ECO:0000256" key="3">
    <source>
        <dbReference type="ARBA" id="ARBA00023163"/>
    </source>
</evidence>
<evidence type="ECO:0000256" key="1">
    <source>
        <dbReference type="ARBA" id="ARBA00023015"/>
    </source>
</evidence>
<proteinExistence type="predicted"/>
<evidence type="ECO:0000313" key="6">
    <source>
        <dbReference type="Proteomes" id="UP001224412"/>
    </source>
</evidence>
<dbReference type="PROSITE" id="PS50995">
    <property type="entry name" value="HTH_MARR_2"/>
    <property type="match status" value="1"/>
</dbReference>
<dbReference type="RefSeq" id="WP_024272786.1">
    <property type="nucleotide sequence ID" value="NZ_CP100362.1"/>
</dbReference>
<dbReference type="AlphaFoldDB" id="A0AAP4BNJ5"/>
<keyword evidence="2" id="KW-0238">DNA-binding</keyword>
<dbReference type="GO" id="GO:0006950">
    <property type="term" value="P:response to stress"/>
    <property type="evidence" value="ECO:0007669"/>
    <property type="project" value="TreeGrafter"/>
</dbReference>
<name>A0AAP4BNJ5_9CORY</name>
<dbReference type="SMART" id="SM00347">
    <property type="entry name" value="HTH_MARR"/>
    <property type="match status" value="1"/>
</dbReference>
<dbReference type="Proteomes" id="UP001224412">
    <property type="component" value="Unassembled WGS sequence"/>
</dbReference>
<dbReference type="Pfam" id="PF22381">
    <property type="entry name" value="Staph_reg_Sar_Rot"/>
    <property type="match status" value="1"/>
</dbReference>
<comment type="caution">
    <text evidence="5">The sequence shown here is derived from an EMBL/GenBank/DDBJ whole genome shotgun (WGS) entry which is preliminary data.</text>
</comment>